<dbReference type="Proteomes" id="UP001246858">
    <property type="component" value="Unassembled WGS sequence"/>
</dbReference>
<keyword evidence="2" id="KW-1185">Reference proteome</keyword>
<comment type="caution">
    <text evidence="1">The sequence shown here is derived from an EMBL/GenBank/DDBJ whole genome shotgun (WGS) entry which is preliminary data.</text>
</comment>
<sequence length="1077" mass="119928">MNHKPNKPKIYLLLSSMLICCSLYAPAMIHELRKKTFYPGPGIFNHAAVQPVFQRVVTGTVFDETGQSLPGATIKIEGAERGAVTNIDGKYTIQVNSDSEVLIVSYIGYISQRIVIGDKKVLDVKLLPNPKNALDEVSVVAFGVQKKESVIGSITTVKPGELKVPSSNLTTALAGRVAGVIAYQRSGEPGADNADFFVRGITTFGTNTRPLILIDGIELTTTDLARLQTDDIATFSIMKDATATALYGARGANGVILVTTKQGVAGKAKVSLRVESSASTATSDVELADPVTYMKLANEATATRSAITPVPYLEDKIENTAKGLNPLVFPANDWKKMLFKDYATNQRYNLNVSGGGTVARYYVAGAFTQDNGLLKVDNKNNFNNNINLKSYSLRSNVNIDLTKSTELIVRLSGNFDDYNGPIDGGTSMYRKVMRSNPVLFPAYYPIDKDHQFVRHIMFGNAGLANNYINPYADMVRGYRDESRSQMLAQFELKQGLNAITEGLSARAMVNLTRTSNFSYSRSYNPFYYQLGGYDLLTNNYSVSIANTNGTEYLGFSEGPKTLNSTFYFESTLNYNRTFASKHEIGGLLVMIARQSLNANAEDLLQSLPSRNMGVSGRATYAYDRRYFAEFNFGYNGTERFAANNRFGFFPSAGLAWSVSNEKFFEPLKRVVSNLRFRYTYGLVGNDQIGDIRDRFFYLSNTDLNNVGRRAVFGRDLTEVKNGVVVLRYPNPNITWERAIKQNMAMELSLFGKANIIAEYFTEQRDNILMSRASIPNTMGLSSDTKSNIGEASGRGIDVSLDMQHSWNKDLWLSVRGNFTYATSKYKVYEEPQYAEPWKYRVGNSLQQTFGYIAERLFVDDQEAANSPRQEFGGVYGGGDIKYTDVNRDGKVNEADMVPIGNPSVPEVVYGFGFSLSYKKFDISAFAQGSANQSFWIDPAATAPFVPYYYPNTSELASGRIFTNQLLKAYADSHWSEENRDVYATLPRLSNTPNANNNQVSTWYMRNAAFLRLKQVEIGYTFPKKLVERIRAANFRIYASGTNLLMFSKFKIWDSEMAGNGLGYPLQKVFNFGLNLTF</sequence>
<name>A0ACC6L3A1_9SPHI</name>
<evidence type="ECO:0000313" key="1">
    <source>
        <dbReference type="EMBL" id="MDR6785834.1"/>
    </source>
</evidence>
<accession>A0ACC6L3A1</accession>
<gene>
    <name evidence="1" type="ORF">J2X78_004426</name>
</gene>
<reference evidence="1" key="1">
    <citation type="submission" date="2023-07" db="EMBL/GenBank/DDBJ databases">
        <title>Sorghum-associated microbial communities from plants grown in Nebraska, USA.</title>
        <authorList>
            <person name="Schachtman D."/>
        </authorList>
    </citation>
    <scope>NUCLEOTIDE SEQUENCE</scope>
    <source>
        <strain evidence="1">2697</strain>
    </source>
</reference>
<organism evidence="1 2">
    <name type="scientific">Pedobacter africanus</name>
    <dbReference type="NCBI Taxonomy" id="151894"/>
    <lineage>
        <taxon>Bacteria</taxon>
        <taxon>Pseudomonadati</taxon>
        <taxon>Bacteroidota</taxon>
        <taxon>Sphingobacteriia</taxon>
        <taxon>Sphingobacteriales</taxon>
        <taxon>Sphingobacteriaceae</taxon>
        <taxon>Pedobacter</taxon>
    </lineage>
</organism>
<dbReference type="EMBL" id="JAVDTF010000005">
    <property type="protein sequence ID" value="MDR6785834.1"/>
    <property type="molecule type" value="Genomic_DNA"/>
</dbReference>
<protein>
    <submittedName>
        <fullName evidence="1">TonB-linked SusC/RagA family outer membrane protein</fullName>
    </submittedName>
</protein>
<evidence type="ECO:0000313" key="2">
    <source>
        <dbReference type="Proteomes" id="UP001246858"/>
    </source>
</evidence>
<proteinExistence type="predicted"/>